<keyword evidence="15" id="KW-1185">Reference proteome</keyword>
<evidence type="ECO:0000313" key="15">
    <source>
        <dbReference type="Proteomes" id="UP001438707"/>
    </source>
</evidence>
<dbReference type="EMBL" id="JALJOS010000012">
    <property type="protein sequence ID" value="KAK9832190.1"/>
    <property type="molecule type" value="Genomic_DNA"/>
</dbReference>
<dbReference type="EC" id="2.7.1.21" evidence="2 11"/>
<dbReference type="SUPFAM" id="SSF57716">
    <property type="entry name" value="Glucocorticoid receptor-like (DNA-binding domain)"/>
    <property type="match status" value="1"/>
</dbReference>
<evidence type="ECO:0000256" key="13">
    <source>
        <dbReference type="SAM" id="MobiDB-lite"/>
    </source>
</evidence>
<dbReference type="Gene3D" id="3.30.60.20">
    <property type="match status" value="1"/>
</dbReference>
<feature type="region of interest" description="Disordered" evidence="13">
    <location>
        <begin position="209"/>
        <end position="262"/>
    </location>
</feature>
<evidence type="ECO:0000256" key="6">
    <source>
        <dbReference type="ARBA" id="ARBA00022741"/>
    </source>
</evidence>
<keyword evidence="9 11" id="KW-0067">ATP-binding</keyword>
<proteinExistence type="inferred from homology"/>
<keyword evidence="8" id="KW-0862">Zinc</keyword>
<keyword evidence="5" id="KW-0479">Metal-binding</keyword>
<dbReference type="InterPro" id="IPR020633">
    <property type="entry name" value="Thymidine_kinase_CS"/>
</dbReference>
<dbReference type="GO" id="GO:0046104">
    <property type="term" value="P:thymidine metabolic process"/>
    <property type="evidence" value="ECO:0007669"/>
    <property type="project" value="TreeGrafter"/>
</dbReference>
<evidence type="ECO:0000256" key="12">
    <source>
        <dbReference type="RuleBase" id="RU004165"/>
    </source>
</evidence>
<evidence type="ECO:0000256" key="10">
    <source>
        <dbReference type="ARBA" id="ARBA00048254"/>
    </source>
</evidence>
<organism evidence="14 15">
    <name type="scientific">Apatococcus lobatus</name>
    <dbReference type="NCBI Taxonomy" id="904363"/>
    <lineage>
        <taxon>Eukaryota</taxon>
        <taxon>Viridiplantae</taxon>
        <taxon>Chlorophyta</taxon>
        <taxon>core chlorophytes</taxon>
        <taxon>Trebouxiophyceae</taxon>
        <taxon>Chlorellales</taxon>
        <taxon>Chlorellaceae</taxon>
        <taxon>Apatococcus</taxon>
    </lineage>
</organism>
<keyword evidence="6 11" id="KW-0547">Nucleotide-binding</keyword>
<gene>
    <name evidence="14" type="ORF">WJX74_002392</name>
</gene>
<dbReference type="GO" id="GO:0005524">
    <property type="term" value="F:ATP binding"/>
    <property type="evidence" value="ECO:0007669"/>
    <property type="project" value="UniProtKB-KW"/>
</dbReference>
<comment type="caution">
    <text evidence="14">The sequence shown here is derived from an EMBL/GenBank/DDBJ whole genome shotgun (WGS) entry which is preliminary data.</text>
</comment>
<accession>A0AAW1RFG2</accession>
<reference evidence="14 15" key="1">
    <citation type="journal article" date="2024" name="Nat. Commun.">
        <title>Phylogenomics reveals the evolutionary origins of lichenization in chlorophyte algae.</title>
        <authorList>
            <person name="Puginier C."/>
            <person name="Libourel C."/>
            <person name="Otte J."/>
            <person name="Skaloud P."/>
            <person name="Haon M."/>
            <person name="Grisel S."/>
            <person name="Petersen M."/>
            <person name="Berrin J.G."/>
            <person name="Delaux P.M."/>
            <person name="Dal Grande F."/>
            <person name="Keller J."/>
        </authorList>
    </citation>
    <scope>NUCLEOTIDE SEQUENCE [LARGE SCALE GENOMIC DNA]</scope>
    <source>
        <strain evidence="14 15">SAG 2145</strain>
    </source>
</reference>
<dbReference type="GO" id="GO:0046872">
    <property type="term" value="F:metal ion binding"/>
    <property type="evidence" value="ECO:0007669"/>
    <property type="project" value="UniProtKB-KW"/>
</dbReference>
<dbReference type="GO" id="GO:0004797">
    <property type="term" value="F:thymidine kinase activity"/>
    <property type="evidence" value="ECO:0007669"/>
    <property type="project" value="UniProtKB-EC"/>
</dbReference>
<evidence type="ECO:0000256" key="1">
    <source>
        <dbReference type="ARBA" id="ARBA00007587"/>
    </source>
</evidence>
<comment type="similarity">
    <text evidence="1 12">Belongs to the thymidine kinase family.</text>
</comment>
<dbReference type="InterPro" id="IPR001267">
    <property type="entry name" value="Thymidine_kinase"/>
</dbReference>
<comment type="catalytic activity">
    <reaction evidence="10 11">
        <text>thymidine + ATP = dTMP + ADP + H(+)</text>
        <dbReference type="Rhea" id="RHEA:19129"/>
        <dbReference type="ChEBI" id="CHEBI:15378"/>
        <dbReference type="ChEBI" id="CHEBI:17748"/>
        <dbReference type="ChEBI" id="CHEBI:30616"/>
        <dbReference type="ChEBI" id="CHEBI:63528"/>
        <dbReference type="ChEBI" id="CHEBI:456216"/>
        <dbReference type="EC" id="2.7.1.21"/>
    </reaction>
</comment>
<dbReference type="GO" id="GO:0071897">
    <property type="term" value="P:DNA biosynthetic process"/>
    <property type="evidence" value="ECO:0007669"/>
    <property type="project" value="UniProtKB-KW"/>
</dbReference>
<evidence type="ECO:0000256" key="11">
    <source>
        <dbReference type="RuleBase" id="RU000544"/>
    </source>
</evidence>
<dbReference type="SUPFAM" id="SSF52540">
    <property type="entry name" value="P-loop containing nucleoside triphosphate hydrolases"/>
    <property type="match status" value="1"/>
</dbReference>
<keyword evidence="7 11" id="KW-0418">Kinase</keyword>
<dbReference type="Gene3D" id="3.40.50.300">
    <property type="entry name" value="P-loop containing nucleotide triphosphate hydrolases"/>
    <property type="match status" value="1"/>
</dbReference>
<sequence length="262" mass="29095">MAEHIGRGDSGGWGSVELILGPMFSGKTTELVRRVRRYQAASKLCLLLNYKGDARYAEAGNVVTHDLTQLKAHPVETLEEAHNRVWQYDVIAVDEGQFMPDLVEWAERWANEGKLVLVAALDGTFKRQPFLPVLQLVSLAEDVTKLKAVCAQCHREAAFTHRKSPEDAVELVGGRDKYEALCRACHAQSSTEMALSSINLNSPSAVSCMHPPVKRKSTRISNARRASLPEAGRENRSKIISNPSILQSPSRRRRSLQAVTIR</sequence>
<evidence type="ECO:0000256" key="7">
    <source>
        <dbReference type="ARBA" id="ARBA00022777"/>
    </source>
</evidence>
<keyword evidence="4 11" id="KW-0808">Transferase</keyword>
<dbReference type="PANTHER" id="PTHR11441:SF0">
    <property type="entry name" value="THYMIDINE KINASE, CYTOSOLIC"/>
    <property type="match status" value="1"/>
</dbReference>
<protein>
    <recommendedName>
        <fullName evidence="2 11">Thymidine kinase</fullName>
        <ecNumber evidence="2 11">2.7.1.21</ecNumber>
    </recommendedName>
</protein>
<evidence type="ECO:0000256" key="9">
    <source>
        <dbReference type="ARBA" id="ARBA00022840"/>
    </source>
</evidence>
<dbReference type="GO" id="GO:0042802">
    <property type="term" value="F:identical protein binding"/>
    <property type="evidence" value="ECO:0007669"/>
    <property type="project" value="UniProtKB-ARBA"/>
</dbReference>
<dbReference type="FunFam" id="3.40.50.300:FF:001270">
    <property type="entry name" value="Thymidine kinase"/>
    <property type="match status" value="1"/>
</dbReference>
<evidence type="ECO:0000256" key="8">
    <source>
        <dbReference type="ARBA" id="ARBA00022833"/>
    </source>
</evidence>
<evidence type="ECO:0000256" key="5">
    <source>
        <dbReference type="ARBA" id="ARBA00022723"/>
    </source>
</evidence>
<dbReference type="AlphaFoldDB" id="A0AAW1RFG2"/>
<keyword evidence="3 11" id="KW-0237">DNA synthesis</keyword>
<dbReference type="Proteomes" id="UP001438707">
    <property type="component" value="Unassembled WGS sequence"/>
</dbReference>
<dbReference type="InterPro" id="IPR027417">
    <property type="entry name" value="P-loop_NTPase"/>
</dbReference>
<evidence type="ECO:0000256" key="4">
    <source>
        <dbReference type="ARBA" id="ARBA00022679"/>
    </source>
</evidence>
<dbReference type="PROSITE" id="PS00603">
    <property type="entry name" value="TK_CELLULAR_TYPE"/>
    <property type="match status" value="1"/>
</dbReference>
<dbReference type="PANTHER" id="PTHR11441">
    <property type="entry name" value="THYMIDINE KINASE"/>
    <property type="match status" value="1"/>
</dbReference>
<evidence type="ECO:0000256" key="3">
    <source>
        <dbReference type="ARBA" id="ARBA00022634"/>
    </source>
</evidence>
<evidence type="ECO:0000313" key="14">
    <source>
        <dbReference type="EMBL" id="KAK9832190.1"/>
    </source>
</evidence>
<dbReference type="Pfam" id="PF00265">
    <property type="entry name" value="TK"/>
    <property type="match status" value="1"/>
</dbReference>
<name>A0AAW1RFG2_9CHLO</name>
<evidence type="ECO:0000256" key="2">
    <source>
        <dbReference type="ARBA" id="ARBA00012118"/>
    </source>
</evidence>